<name>A0A2I4E0H0_JUGRE</name>
<evidence type="ECO:0000256" key="5">
    <source>
        <dbReference type="ARBA" id="ARBA00022723"/>
    </source>
</evidence>
<dbReference type="PANTHER" id="PTHR22930">
    <property type="match status" value="1"/>
</dbReference>
<evidence type="ECO:0000313" key="9">
    <source>
        <dbReference type="Proteomes" id="UP000235220"/>
    </source>
</evidence>
<evidence type="ECO:0000256" key="1">
    <source>
        <dbReference type="ARBA" id="ARBA00001968"/>
    </source>
</evidence>
<dbReference type="InterPro" id="IPR045249">
    <property type="entry name" value="HARBI1-like"/>
</dbReference>
<dbReference type="KEGG" id="jre:108985163"/>
<dbReference type="InParanoid" id="A0A2I4E0H0"/>
<comment type="subcellular location">
    <subcellularLocation>
        <location evidence="2">Nucleus</location>
    </subcellularLocation>
</comment>
<dbReference type="InterPro" id="IPR027806">
    <property type="entry name" value="HARBI1_dom"/>
</dbReference>
<dbReference type="GO" id="GO:0005634">
    <property type="term" value="C:nucleus"/>
    <property type="evidence" value="ECO:0007669"/>
    <property type="project" value="UniProtKB-SubCell"/>
</dbReference>
<dbReference type="GeneID" id="108985163"/>
<evidence type="ECO:0000256" key="6">
    <source>
        <dbReference type="ARBA" id="ARBA00022801"/>
    </source>
</evidence>
<reference evidence="10" key="1">
    <citation type="submission" date="2025-08" db="UniProtKB">
        <authorList>
            <consortium name="RefSeq"/>
        </authorList>
    </citation>
    <scope>IDENTIFICATION</scope>
    <source>
        <tissue evidence="10">Leaves</tissue>
    </source>
</reference>
<protein>
    <submittedName>
        <fullName evidence="10">Uncharacterized protein LOC108985163</fullName>
    </submittedName>
</protein>
<feature type="domain" description="DDE Tnp4" evidence="8">
    <location>
        <begin position="57"/>
        <end position="126"/>
    </location>
</feature>
<evidence type="ECO:0000313" key="10">
    <source>
        <dbReference type="RefSeq" id="XP_018812898.2"/>
    </source>
</evidence>
<keyword evidence="4" id="KW-0540">Nuclease</keyword>
<evidence type="ECO:0000259" key="8">
    <source>
        <dbReference type="Pfam" id="PF13359"/>
    </source>
</evidence>
<dbReference type="GO" id="GO:0046872">
    <property type="term" value="F:metal ion binding"/>
    <property type="evidence" value="ECO:0007669"/>
    <property type="project" value="UniProtKB-KW"/>
</dbReference>
<evidence type="ECO:0000256" key="3">
    <source>
        <dbReference type="ARBA" id="ARBA00006958"/>
    </source>
</evidence>
<keyword evidence="7" id="KW-0539">Nucleus</keyword>
<gene>
    <name evidence="10" type="primary">LOC108985163</name>
</gene>
<proteinExistence type="inferred from homology"/>
<keyword evidence="9" id="KW-1185">Reference proteome</keyword>
<organism evidence="9 10">
    <name type="scientific">Juglans regia</name>
    <name type="common">English walnut</name>
    <dbReference type="NCBI Taxonomy" id="51240"/>
    <lineage>
        <taxon>Eukaryota</taxon>
        <taxon>Viridiplantae</taxon>
        <taxon>Streptophyta</taxon>
        <taxon>Embryophyta</taxon>
        <taxon>Tracheophyta</taxon>
        <taxon>Spermatophyta</taxon>
        <taxon>Magnoliopsida</taxon>
        <taxon>eudicotyledons</taxon>
        <taxon>Gunneridae</taxon>
        <taxon>Pentapetalae</taxon>
        <taxon>rosids</taxon>
        <taxon>fabids</taxon>
        <taxon>Fagales</taxon>
        <taxon>Juglandaceae</taxon>
        <taxon>Juglans</taxon>
    </lineage>
</organism>
<comment type="cofactor">
    <cofactor evidence="1">
        <name>a divalent metal cation</name>
        <dbReference type="ChEBI" id="CHEBI:60240"/>
    </cofactor>
</comment>
<accession>A0A2I4E0H0</accession>
<dbReference type="AlphaFoldDB" id="A0A2I4E0H0"/>
<keyword evidence="5" id="KW-0479">Metal-binding</keyword>
<dbReference type="PANTHER" id="PTHR22930:SF228">
    <property type="entry name" value="PROTEIN ALP1-LIKE"/>
    <property type="match status" value="1"/>
</dbReference>
<dbReference type="GO" id="GO:0004518">
    <property type="term" value="F:nuclease activity"/>
    <property type="evidence" value="ECO:0007669"/>
    <property type="project" value="UniProtKB-KW"/>
</dbReference>
<dbReference type="Proteomes" id="UP000235220">
    <property type="component" value="Chromosome 3"/>
</dbReference>
<comment type="similarity">
    <text evidence="3">Belongs to the HARBI1 family.</text>
</comment>
<dbReference type="STRING" id="51240.A0A2I4E0H0"/>
<evidence type="ECO:0000256" key="2">
    <source>
        <dbReference type="ARBA" id="ARBA00004123"/>
    </source>
</evidence>
<evidence type="ECO:0000256" key="7">
    <source>
        <dbReference type="ARBA" id="ARBA00023242"/>
    </source>
</evidence>
<sequence>MKALNELGRHIIKPHFTDEVHPYIVRNNRNLPWFGQCVGAMNNTMMDAVVLASVPEAYRNRYGRVAQNVMCICNFDMKLIFVYSGWEGTVHDARIYLHAASQGSAQFPWLPEGKYYLADSAFLCTRGI</sequence>
<dbReference type="RefSeq" id="XP_018812898.2">
    <property type="nucleotide sequence ID" value="XM_018957353.2"/>
</dbReference>
<keyword evidence="6" id="KW-0378">Hydrolase</keyword>
<evidence type="ECO:0000256" key="4">
    <source>
        <dbReference type="ARBA" id="ARBA00022722"/>
    </source>
</evidence>
<dbReference type="GO" id="GO:0016787">
    <property type="term" value="F:hydrolase activity"/>
    <property type="evidence" value="ECO:0007669"/>
    <property type="project" value="UniProtKB-KW"/>
</dbReference>
<dbReference type="OrthoDB" id="1681765at2759"/>
<dbReference type="Pfam" id="PF13359">
    <property type="entry name" value="DDE_Tnp_4"/>
    <property type="match status" value="1"/>
</dbReference>